<evidence type="ECO:0000313" key="2">
    <source>
        <dbReference type="Proteomes" id="UP000092666"/>
    </source>
</evidence>
<dbReference type="PANTHER" id="PTHR15555">
    <property type="entry name" value="ZINC FINGER HIT DOMAIN CONTAINING PROTEIN 2 PROTEIN FON -RELATED"/>
    <property type="match status" value="1"/>
</dbReference>
<dbReference type="EMBL" id="KI669498">
    <property type="protein sequence ID" value="OCF35711.1"/>
    <property type="molecule type" value="Genomic_DNA"/>
</dbReference>
<dbReference type="Proteomes" id="UP000092666">
    <property type="component" value="Unassembled WGS sequence"/>
</dbReference>
<reference evidence="2" key="2">
    <citation type="submission" date="2013-12" db="EMBL/GenBank/DDBJ databases">
        <title>Evolution of pathogenesis and genome organization in the Tremellales.</title>
        <authorList>
            <person name="Cuomo C."/>
            <person name="Litvintseva A."/>
            <person name="Heitman J."/>
            <person name="Chen Y."/>
            <person name="Sun S."/>
            <person name="Springer D."/>
            <person name="Dromer F."/>
            <person name="Young S."/>
            <person name="Zeng Q."/>
            <person name="Chapman S."/>
            <person name="Gujja S."/>
            <person name="Saif S."/>
            <person name="Birren B."/>
        </authorList>
    </citation>
    <scope>NUCLEOTIDE SEQUENCE [LARGE SCALE GENOMIC DNA]</scope>
    <source>
        <strain evidence="2">BCC8398</strain>
    </source>
</reference>
<keyword evidence="2" id="KW-1185">Reference proteome</keyword>
<dbReference type="InterPro" id="IPR039646">
    <property type="entry name" value="ZNHIT2"/>
</dbReference>
<dbReference type="AlphaFoldDB" id="A0A1B9GXF4"/>
<gene>
    <name evidence="1" type="ORF">I316_02766</name>
</gene>
<dbReference type="OrthoDB" id="18412at2759"/>
<evidence type="ECO:0000313" key="1">
    <source>
        <dbReference type="EMBL" id="OCF35711.1"/>
    </source>
</evidence>
<dbReference type="STRING" id="1296120.A0A1B9GXF4"/>
<proteinExistence type="predicted"/>
<accession>A0A1B9GXF4</accession>
<reference evidence="1 2" key="1">
    <citation type="submission" date="2013-07" db="EMBL/GenBank/DDBJ databases">
        <title>The Genome Sequence of Cryptococcus heveanensis BCC8398.</title>
        <authorList>
            <consortium name="The Broad Institute Genome Sequencing Platform"/>
            <person name="Cuomo C."/>
            <person name="Litvintseva A."/>
            <person name="Chen Y."/>
            <person name="Heitman J."/>
            <person name="Sun S."/>
            <person name="Springer D."/>
            <person name="Dromer F."/>
            <person name="Young S.K."/>
            <person name="Zeng Q."/>
            <person name="Gargeya S."/>
            <person name="Fitzgerald M."/>
            <person name="Abouelleil A."/>
            <person name="Alvarado L."/>
            <person name="Berlin A.M."/>
            <person name="Chapman S.B."/>
            <person name="Dewar J."/>
            <person name="Goldberg J."/>
            <person name="Griggs A."/>
            <person name="Gujja S."/>
            <person name="Hansen M."/>
            <person name="Howarth C."/>
            <person name="Imamovic A."/>
            <person name="Larimer J."/>
            <person name="McCowan C."/>
            <person name="Murphy C."/>
            <person name="Pearson M."/>
            <person name="Priest M."/>
            <person name="Roberts A."/>
            <person name="Saif S."/>
            <person name="Shea T."/>
            <person name="Sykes S."/>
            <person name="Wortman J."/>
            <person name="Nusbaum C."/>
            <person name="Birren B."/>
        </authorList>
    </citation>
    <scope>NUCLEOTIDE SEQUENCE [LARGE SCALE GENOMIC DNA]</scope>
    <source>
        <strain evidence="1 2">BCC8398</strain>
    </source>
</reference>
<name>A0A1B9GXF4_9TREE</name>
<organism evidence="1 2">
    <name type="scientific">Kwoniella heveanensis BCC8398</name>
    <dbReference type="NCBI Taxonomy" id="1296120"/>
    <lineage>
        <taxon>Eukaryota</taxon>
        <taxon>Fungi</taxon>
        <taxon>Dikarya</taxon>
        <taxon>Basidiomycota</taxon>
        <taxon>Agaricomycotina</taxon>
        <taxon>Tremellomycetes</taxon>
        <taxon>Tremellales</taxon>
        <taxon>Cryptococcaceae</taxon>
        <taxon>Kwoniella</taxon>
    </lineage>
</organism>
<dbReference type="PANTHER" id="PTHR15555:SF0">
    <property type="entry name" value="ZINC FINGER HIT DOMAIN-CONTAINING PROTEIN 2"/>
    <property type="match status" value="1"/>
</dbReference>
<sequence>MSSIASDPSAGLSDKKDMLDMLRRFEEAQAGFDISVGCEGDGAGPESEVKDLMEQLRRLEEDEGADDELAERLKDVDLDNIDSNALFHLLPQTHRDAFLEALRNPESEITQALLEDAVARDSDLGEDDGSGTGIDMGVPNVLPWWEGDEAALEVVDAVEGDDEDEREKGRSLEMESASLPELLPSEVLEGIHPPEGVGKKLVYNAIAICIAYIHTLLSYRLPSLDATYLATGTTGRIHIRTYIGRLVPFLVEPRSMVRYESLGAAWGSVWEIIGSQSDMLPSPEALETLLSILPRLLHPPIIADLRPKLFHVLSDLYALFSLPSSVSQITSVSVSSTVSATATPKANPIKGGGTGAIAVQKKLAFYFRALESLDRRDWLAVEREVEKELDKLREEGGIGGANVDESTGLDAIGSQNSAVGGLSQATRETLEFL</sequence>
<protein>
    <submittedName>
        <fullName evidence="1">Uncharacterized protein</fullName>
    </submittedName>
</protein>